<evidence type="ECO:0000313" key="3">
    <source>
        <dbReference type="Proteomes" id="UP000187203"/>
    </source>
</evidence>
<feature type="transmembrane region" description="Helical" evidence="1">
    <location>
        <begin position="12"/>
        <end position="34"/>
    </location>
</feature>
<sequence>MVPLHPENLALIAQWLFFTMKQKLIAIYGILLSLRSRASNRRRAIQPKLAEEDLPSPLLGHCITYVDACDEWTQFRDNLANQMWAEWVQNYPSLQ</sequence>
<keyword evidence="1" id="KW-0472">Membrane</keyword>
<keyword evidence="1" id="KW-1133">Transmembrane helix</keyword>
<organism evidence="2 3">
    <name type="scientific">Corchorus olitorius</name>
    <dbReference type="NCBI Taxonomy" id="93759"/>
    <lineage>
        <taxon>Eukaryota</taxon>
        <taxon>Viridiplantae</taxon>
        <taxon>Streptophyta</taxon>
        <taxon>Embryophyta</taxon>
        <taxon>Tracheophyta</taxon>
        <taxon>Spermatophyta</taxon>
        <taxon>Magnoliopsida</taxon>
        <taxon>eudicotyledons</taxon>
        <taxon>Gunneridae</taxon>
        <taxon>Pentapetalae</taxon>
        <taxon>rosids</taxon>
        <taxon>malvids</taxon>
        <taxon>Malvales</taxon>
        <taxon>Malvaceae</taxon>
        <taxon>Grewioideae</taxon>
        <taxon>Apeibeae</taxon>
        <taxon>Corchorus</taxon>
    </lineage>
</organism>
<dbReference type="AlphaFoldDB" id="A0A1R3GBJ9"/>
<proteinExistence type="predicted"/>
<gene>
    <name evidence="2" type="ORF">COLO4_35991</name>
</gene>
<dbReference type="Proteomes" id="UP000187203">
    <property type="component" value="Unassembled WGS sequence"/>
</dbReference>
<accession>A0A1R3GBJ9</accession>
<evidence type="ECO:0000313" key="2">
    <source>
        <dbReference type="EMBL" id="OMO55437.1"/>
    </source>
</evidence>
<reference evidence="3" key="1">
    <citation type="submission" date="2013-09" db="EMBL/GenBank/DDBJ databases">
        <title>Corchorus olitorius genome sequencing.</title>
        <authorList>
            <person name="Alam M."/>
            <person name="Haque M.S."/>
            <person name="Islam M.S."/>
            <person name="Emdad E.M."/>
            <person name="Islam M.M."/>
            <person name="Ahmed B."/>
            <person name="Halim A."/>
            <person name="Hossen Q.M.M."/>
            <person name="Hossain M.Z."/>
            <person name="Ahmed R."/>
            <person name="Khan M.M."/>
            <person name="Islam R."/>
            <person name="Rashid M.M."/>
            <person name="Khan S.A."/>
            <person name="Rahman M.S."/>
            <person name="Alam M."/>
            <person name="Yahiya A.S."/>
            <person name="Khan M.S."/>
            <person name="Azam M.S."/>
            <person name="Haque T."/>
            <person name="Lashkar M.Z.H."/>
            <person name="Akhand A.I."/>
            <person name="Morshed G."/>
            <person name="Roy S."/>
            <person name="Uddin K.S."/>
            <person name="Rabeya T."/>
            <person name="Hossain A.S."/>
            <person name="Chowdhury A."/>
            <person name="Snigdha A.R."/>
            <person name="Mortoza M.S."/>
            <person name="Matin S.A."/>
            <person name="Hoque S.M.E."/>
            <person name="Islam M.K."/>
            <person name="Roy D.K."/>
            <person name="Haider R."/>
            <person name="Moosa M.M."/>
            <person name="Elias S.M."/>
            <person name="Hasan A.M."/>
            <person name="Jahan S."/>
            <person name="Shafiuddin M."/>
            <person name="Mahmood N."/>
            <person name="Shommy N.S."/>
        </authorList>
    </citation>
    <scope>NUCLEOTIDE SEQUENCE [LARGE SCALE GENOMIC DNA]</scope>
    <source>
        <strain evidence="3">cv. O-4</strain>
    </source>
</reference>
<comment type="caution">
    <text evidence="2">The sequence shown here is derived from an EMBL/GenBank/DDBJ whole genome shotgun (WGS) entry which is preliminary data.</text>
</comment>
<keyword evidence="3" id="KW-1185">Reference proteome</keyword>
<name>A0A1R3GBJ9_9ROSI</name>
<dbReference type="EMBL" id="AWUE01022956">
    <property type="protein sequence ID" value="OMO55437.1"/>
    <property type="molecule type" value="Genomic_DNA"/>
</dbReference>
<keyword evidence="1" id="KW-0812">Transmembrane</keyword>
<protein>
    <submittedName>
        <fullName evidence="2">Nuclease HARBI1-like protein</fullName>
    </submittedName>
</protein>
<evidence type="ECO:0000256" key="1">
    <source>
        <dbReference type="SAM" id="Phobius"/>
    </source>
</evidence>